<dbReference type="Proteomes" id="UP000186303">
    <property type="component" value="Chromosome 4"/>
</dbReference>
<dbReference type="InterPro" id="IPR015421">
    <property type="entry name" value="PyrdxlP-dep_Trfase_major"/>
</dbReference>
<feature type="modified residue" description="N6-(pyridoxal phosphate)lysine" evidence="3">
    <location>
        <position position="221"/>
    </location>
</feature>
<dbReference type="PIRSF" id="PIRSF001434">
    <property type="entry name" value="CGS"/>
    <property type="match status" value="1"/>
</dbReference>
<dbReference type="InterPro" id="IPR015422">
    <property type="entry name" value="PyrdxlP-dep_Trfase_small"/>
</dbReference>
<dbReference type="SUPFAM" id="SSF53383">
    <property type="entry name" value="PLP-dependent transferases"/>
    <property type="match status" value="1"/>
</dbReference>
<protein>
    <recommendedName>
        <fullName evidence="7">Cystathionine gamma-synthase</fullName>
    </recommendedName>
</protein>
<evidence type="ECO:0000313" key="5">
    <source>
        <dbReference type="EMBL" id="SHO78672.1"/>
    </source>
</evidence>
<dbReference type="EMBL" id="LT671824">
    <property type="protein sequence ID" value="SHO78672.1"/>
    <property type="molecule type" value="Genomic_DNA"/>
</dbReference>
<dbReference type="PANTHER" id="PTHR11808:SF35">
    <property type="entry name" value="CYSTATHIONINE GAMMA-SYNTHASE (AFU_ORTHOLOGUE AFUA_7G01590)"/>
    <property type="match status" value="1"/>
</dbReference>
<dbReference type="OMA" id="HKKMHGV"/>
<dbReference type="GO" id="GO:0016846">
    <property type="term" value="F:carbon-sulfur lyase activity"/>
    <property type="evidence" value="ECO:0007669"/>
    <property type="project" value="TreeGrafter"/>
</dbReference>
<proteinExistence type="inferred from homology"/>
<dbReference type="GO" id="GO:0030170">
    <property type="term" value="F:pyridoxal phosphate binding"/>
    <property type="evidence" value="ECO:0007669"/>
    <property type="project" value="InterPro"/>
</dbReference>
<dbReference type="VEuPathDB" id="FungiDB:MSYG_3019"/>
<dbReference type="OrthoDB" id="3512640at2759"/>
<evidence type="ECO:0000256" key="4">
    <source>
        <dbReference type="RuleBase" id="RU362118"/>
    </source>
</evidence>
<dbReference type="PANTHER" id="PTHR11808">
    <property type="entry name" value="TRANS-SULFURATION ENZYME FAMILY MEMBER"/>
    <property type="match status" value="1"/>
</dbReference>
<name>A0A1M8A8A6_MALS4</name>
<sequence>MSYLPPPQLQTLAIHADQPDHNEVESYPAAPPISMSTTFRHPHPDSELAKNGISMEERPENPAIHVYSRYTQETRLRAESVINKMVGGHALLYSSGLSAAASALDFYMPSTIAIRRGYFGVHAVIHKYCAGRNVKVIDLDDDYPVSDGAPATGDSDRRHGATLVWVETPLNPTGEARDMEHYARRAHEANGYMVVDATLAPPPLQDPFRHGVDMIMHSGTKYFGGHSDLLMGVLAVQSYKNFKHLWEERSENGRVPGNLETYLLLRSLRTMPLRVLRQSETATKLVKFLYSLTEGQKSDANVPVEIAHGRVIKQVWHSSLQPRVTLDEELEDTVRENHDFDPSSQLPLGGSPTFGILVSNETYAKYLSHYLSYFIPATSLGGVESLIEQRVLASPDIDPRILRISVGLEDFEDLKADLMAAMTRLVEEHSPSCVSIK</sequence>
<evidence type="ECO:0000256" key="2">
    <source>
        <dbReference type="ARBA" id="ARBA00022898"/>
    </source>
</evidence>
<dbReference type="InterPro" id="IPR054542">
    <property type="entry name" value="Cys_met_metab_PP"/>
</dbReference>
<keyword evidence="2 3" id="KW-0663">Pyridoxal phosphate</keyword>
<comment type="cofactor">
    <cofactor evidence="1 4">
        <name>pyridoxal 5'-phosphate</name>
        <dbReference type="ChEBI" id="CHEBI:597326"/>
    </cofactor>
</comment>
<dbReference type="Gene3D" id="3.40.640.10">
    <property type="entry name" value="Type I PLP-dependent aspartate aminotransferase-like (Major domain)"/>
    <property type="match status" value="1"/>
</dbReference>
<dbReference type="InterPro" id="IPR000277">
    <property type="entry name" value="Cys/Met-Metab_PyrdxlP-dep_enz"/>
</dbReference>
<dbReference type="AlphaFoldDB" id="A0A1M8A8A6"/>
<evidence type="ECO:0008006" key="7">
    <source>
        <dbReference type="Google" id="ProtNLM"/>
    </source>
</evidence>
<dbReference type="InterPro" id="IPR015424">
    <property type="entry name" value="PyrdxlP-dep_Trfase"/>
</dbReference>
<keyword evidence="6" id="KW-1185">Reference proteome</keyword>
<dbReference type="STRING" id="1230383.A0A1M8A8A6"/>
<organism evidence="5 6">
    <name type="scientific">Malassezia sympodialis (strain ATCC 42132)</name>
    <name type="common">Atopic eczema-associated yeast</name>
    <dbReference type="NCBI Taxonomy" id="1230383"/>
    <lineage>
        <taxon>Eukaryota</taxon>
        <taxon>Fungi</taxon>
        <taxon>Dikarya</taxon>
        <taxon>Basidiomycota</taxon>
        <taxon>Ustilaginomycotina</taxon>
        <taxon>Malasseziomycetes</taxon>
        <taxon>Malasseziales</taxon>
        <taxon>Malasseziaceae</taxon>
        <taxon>Malassezia</taxon>
    </lineage>
</organism>
<evidence type="ECO:0000256" key="1">
    <source>
        <dbReference type="ARBA" id="ARBA00001933"/>
    </source>
</evidence>
<comment type="similarity">
    <text evidence="4">Belongs to the trans-sulfuration enzymes family.</text>
</comment>
<evidence type="ECO:0000313" key="6">
    <source>
        <dbReference type="Proteomes" id="UP000186303"/>
    </source>
</evidence>
<reference evidence="6" key="1">
    <citation type="journal article" date="2017" name="Nucleic Acids Res.">
        <title>Proteogenomics produces comprehensive and highly accurate protein-coding gene annotation in a complete genome assembly of Malassezia sympodialis.</title>
        <authorList>
            <person name="Zhu Y."/>
            <person name="Engstroem P.G."/>
            <person name="Tellgren-Roth C."/>
            <person name="Baudo C.D."/>
            <person name="Kennell J.C."/>
            <person name="Sun S."/>
            <person name="Billmyre R.B."/>
            <person name="Schroeder M.S."/>
            <person name="Andersson A."/>
            <person name="Holm T."/>
            <person name="Sigurgeirsson B."/>
            <person name="Wu G."/>
            <person name="Sankaranarayanan S.R."/>
            <person name="Siddharthan R."/>
            <person name="Sanyal K."/>
            <person name="Lundeberg J."/>
            <person name="Nystedt B."/>
            <person name="Boekhout T."/>
            <person name="Dawson T.L. Jr."/>
            <person name="Heitman J."/>
            <person name="Scheynius A."/>
            <person name="Lehtioe J."/>
        </authorList>
    </citation>
    <scope>NUCLEOTIDE SEQUENCE [LARGE SCALE GENOMIC DNA]</scope>
    <source>
        <strain evidence="6">ATCC 42132</strain>
    </source>
</reference>
<gene>
    <name evidence="5" type="ORF">MSYG_3019</name>
</gene>
<dbReference type="Pfam" id="PF01053">
    <property type="entry name" value="Cys_Met_Meta_PP"/>
    <property type="match status" value="2"/>
</dbReference>
<accession>A0A1M8A8A6</accession>
<dbReference type="PROSITE" id="PS00868">
    <property type="entry name" value="CYS_MET_METAB_PP"/>
    <property type="match status" value="1"/>
</dbReference>
<evidence type="ECO:0000256" key="3">
    <source>
        <dbReference type="PIRSR" id="PIRSR001434-2"/>
    </source>
</evidence>
<dbReference type="GO" id="GO:0019346">
    <property type="term" value="P:transsulfuration"/>
    <property type="evidence" value="ECO:0007669"/>
    <property type="project" value="InterPro"/>
</dbReference>
<dbReference type="GO" id="GO:0005737">
    <property type="term" value="C:cytoplasm"/>
    <property type="evidence" value="ECO:0007669"/>
    <property type="project" value="TreeGrafter"/>
</dbReference>
<dbReference type="Gene3D" id="3.90.1150.10">
    <property type="entry name" value="Aspartate Aminotransferase, domain 1"/>
    <property type="match status" value="1"/>
</dbReference>